<dbReference type="PANTHER" id="PTHR10605">
    <property type="entry name" value="HEPARAN SULFATE SULFOTRANSFERASE"/>
    <property type="match status" value="1"/>
</dbReference>
<dbReference type="SUPFAM" id="SSF52540">
    <property type="entry name" value="P-loop containing nucleoside triphosphate hydrolases"/>
    <property type="match status" value="1"/>
</dbReference>
<dbReference type="InterPro" id="IPR000863">
    <property type="entry name" value="Sulfotransferase_dom"/>
</dbReference>
<evidence type="ECO:0000313" key="5">
    <source>
        <dbReference type="Proteomes" id="UP001218231"/>
    </source>
</evidence>
<sequence length="242" mass="26907">MNKVGLFIAGGQKCGTTSLHAYLARHPQICAGPKELHFFDDEGVDWARPDHGVYEARFDGPGMRVDATPIYAFWPRAMERIAQYNPAARLILLFRDPVERAWSQWCMEYARGDETMSFARAIREEQRRIAQGGAAMRHHSYVIRGAYGMQVARAMALFPRRQLLFIESAELARDPAGVLARVAAFAGVAPFGAVEPLRHNARAEMDYPAPPDAADVAYITQRLAHDRALLERLTGIGGGRAV</sequence>
<dbReference type="EMBL" id="CP117417">
    <property type="protein sequence ID" value="WCT75972.1"/>
    <property type="molecule type" value="Genomic_DNA"/>
</dbReference>
<evidence type="ECO:0000313" key="4">
    <source>
        <dbReference type="EMBL" id="WCT75972.1"/>
    </source>
</evidence>
<dbReference type="InterPro" id="IPR027417">
    <property type="entry name" value="P-loop_NTPase"/>
</dbReference>
<reference evidence="4 5" key="1">
    <citation type="submission" date="2023-02" db="EMBL/GenBank/DDBJ databases">
        <title>Genome sequence of Novosphingobium humi KACC 19094.</title>
        <authorList>
            <person name="Kim S."/>
            <person name="Heo J."/>
            <person name="Kwon S.-W."/>
        </authorList>
    </citation>
    <scope>NUCLEOTIDE SEQUENCE [LARGE SCALE GENOMIC DNA]</scope>
    <source>
        <strain evidence="4 5">KACC 19094</strain>
    </source>
</reference>
<accession>A0ABY7TTN1</accession>
<protein>
    <submittedName>
        <fullName evidence="4">Sulfotransferase</fullName>
    </submittedName>
</protein>
<dbReference type="PANTHER" id="PTHR10605:SF56">
    <property type="entry name" value="BIFUNCTIONAL HEPARAN SULFATE N-DEACETYLASE_N-SULFOTRANSFERASE"/>
    <property type="match status" value="1"/>
</dbReference>
<evidence type="ECO:0000256" key="1">
    <source>
        <dbReference type="ARBA" id="ARBA00022679"/>
    </source>
</evidence>
<dbReference type="RefSeq" id="WP_273616431.1">
    <property type="nucleotide sequence ID" value="NZ_CP117417.1"/>
</dbReference>
<dbReference type="Pfam" id="PF00685">
    <property type="entry name" value="Sulfotransfer_1"/>
    <property type="match status" value="1"/>
</dbReference>
<name>A0ABY7TTN1_9SPHN</name>
<keyword evidence="5" id="KW-1185">Reference proteome</keyword>
<evidence type="ECO:0000259" key="3">
    <source>
        <dbReference type="Pfam" id="PF00685"/>
    </source>
</evidence>
<dbReference type="Gene3D" id="3.40.50.300">
    <property type="entry name" value="P-loop containing nucleotide triphosphate hydrolases"/>
    <property type="match status" value="1"/>
</dbReference>
<dbReference type="InterPro" id="IPR037359">
    <property type="entry name" value="NST/OST"/>
</dbReference>
<feature type="domain" description="Sulfotransferase" evidence="3">
    <location>
        <begin position="6"/>
        <end position="189"/>
    </location>
</feature>
<evidence type="ECO:0000256" key="2">
    <source>
        <dbReference type="ARBA" id="ARBA00023180"/>
    </source>
</evidence>
<organism evidence="4 5">
    <name type="scientific">Novosphingobium humi</name>
    <dbReference type="NCBI Taxonomy" id="2282397"/>
    <lineage>
        <taxon>Bacteria</taxon>
        <taxon>Pseudomonadati</taxon>
        <taxon>Pseudomonadota</taxon>
        <taxon>Alphaproteobacteria</taxon>
        <taxon>Sphingomonadales</taxon>
        <taxon>Sphingomonadaceae</taxon>
        <taxon>Novosphingobium</taxon>
    </lineage>
</organism>
<proteinExistence type="predicted"/>
<gene>
    <name evidence="4" type="ORF">PQ457_08365</name>
</gene>
<dbReference type="Proteomes" id="UP001218231">
    <property type="component" value="Chromosome"/>
</dbReference>
<keyword evidence="1" id="KW-0808">Transferase</keyword>
<keyword evidence="2" id="KW-0325">Glycoprotein</keyword>